<accession>A0A1J5R6M0</accession>
<dbReference type="SUPFAM" id="SSF47413">
    <property type="entry name" value="lambda repressor-like DNA-binding domains"/>
    <property type="match status" value="1"/>
</dbReference>
<reference evidence="1" key="1">
    <citation type="submission" date="2016-10" db="EMBL/GenBank/DDBJ databases">
        <title>Sequence of Gallionella enrichment culture.</title>
        <authorList>
            <person name="Poehlein A."/>
            <person name="Muehling M."/>
            <person name="Daniel R."/>
        </authorList>
    </citation>
    <scope>NUCLEOTIDE SEQUENCE</scope>
</reference>
<dbReference type="EMBL" id="MLJW01000253">
    <property type="protein sequence ID" value="OIQ91640.1"/>
    <property type="molecule type" value="Genomic_DNA"/>
</dbReference>
<evidence type="ECO:0000313" key="1">
    <source>
        <dbReference type="EMBL" id="OIQ91640.1"/>
    </source>
</evidence>
<proteinExistence type="predicted"/>
<dbReference type="PANTHER" id="PTHR40275">
    <property type="entry name" value="SSL7038 PROTEIN"/>
    <property type="match status" value="1"/>
</dbReference>
<protein>
    <recommendedName>
        <fullName evidence="2">Addiction module antidote protein</fullName>
    </recommendedName>
</protein>
<sequence length="100" mass="10985">MNQKFIPFDIVSELDSDEAIAEYLRQVFTDGDSDEIIRALGHVARARGMAKLAADSGLGRENLYNALKPGAKPRFDTILRVCRALGVDLVTQPHDARTTA</sequence>
<dbReference type="Gene3D" id="1.10.260.40">
    <property type="entry name" value="lambda repressor-like DNA-binding domains"/>
    <property type="match status" value="1"/>
</dbReference>
<dbReference type="InterPro" id="IPR010982">
    <property type="entry name" value="Lambda_DNA-bd_dom_sf"/>
</dbReference>
<dbReference type="GO" id="GO:0003677">
    <property type="term" value="F:DNA binding"/>
    <property type="evidence" value="ECO:0007669"/>
    <property type="project" value="InterPro"/>
</dbReference>
<dbReference type="Pfam" id="PF21716">
    <property type="entry name" value="dnstrm_HI1420"/>
    <property type="match status" value="1"/>
</dbReference>
<dbReference type="AlphaFoldDB" id="A0A1J5R6M0"/>
<evidence type="ECO:0008006" key="2">
    <source>
        <dbReference type="Google" id="ProtNLM"/>
    </source>
</evidence>
<dbReference type="InterPro" id="IPR014057">
    <property type="entry name" value="HI1420"/>
</dbReference>
<name>A0A1J5R6M0_9ZZZZ</name>
<dbReference type="NCBIfam" id="TIGR02684">
    <property type="entry name" value="dnstrm_HI1420"/>
    <property type="match status" value="1"/>
</dbReference>
<organism evidence="1">
    <name type="scientific">mine drainage metagenome</name>
    <dbReference type="NCBI Taxonomy" id="410659"/>
    <lineage>
        <taxon>unclassified sequences</taxon>
        <taxon>metagenomes</taxon>
        <taxon>ecological metagenomes</taxon>
    </lineage>
</organism>
<comment type="caution">
    <text evidence="1">The sequence shown here is derived from an EMBL/GenBank/DDBJ whole genome shotgun (WGS) entry which is preliminary data.</text>
</comment>
<dbReference type="PANTHER" id="PTHR40275:SF1">
    <property type="entry name" value="SSL7038 PROTEIN"/>
    <property type="match status" value="1"/>
</dbReference>
<gene>
    <name evidence="1" type="ORF">GALL_264150</name>
</gene>